<sequence>MLSWVCEDPVEGSEPFALLRGEDSDEEPTGTVVKASVDPAPLPIPDIHDKWQVVAGDAFMAMWCTIPGASLFAAGYMVRHYLIRRWQIIFPKEQTLAKRLRSVVFGEALAWIILVTATLEDAWFVFMNDATFTSQYYKPSEKVMTVAEEAQADFAFAPIYIVNNICLLGAFLLLRILLIQTVEVAADVHTHKVAARMQPKLNNFKHAGMGKRAHEVLQRLQTAFPDCYERE</sequence>
<organism evidence="2 3">
    <name type="scientific">Symbiodinium natans</name>
    <dbReference type="NCBI Taxonomy" id="878477"/>
    <lineage>
        <taxon>Eukaryota</taxon>
        <taxon>Sar</taxon>
        <taxon>Alveolata</taxon>
        <taxon>Dinophyceae</taxon>
        <taxon>Suessiales</taxon>
        <taxon>Symbiodiniaceae</taxon>
        <taxon>Symbiodinium</taxon>
    </lineage>
</organism>
<dbReference type="EMBL" id="CAJNDS010002172">
    <property type="protein sequence ID" value="CAE7359731.1"/>
    <property type="molecule type" value="Genomic_DNA"/>
</dbReference>
<reference evidence="2" key="1">
    <citation type="submission" date="2021-02" db="EMBL/GenBank/DDBJ databases">
        <authorList>
            <person name="Dougan E. K."/>
            <person name="Rhodes N."/>
            <person name="Thang M."/>
            <person name="Chan C."/>
        </authorList>
    </citation>
    <scope>NUCLEOTIDE SEQUENCE</scope>
</reference>
<keyword evidence="3" id="KW-1185">Reference proteome</keyword>
<keyword evidence="1" id="KW-1133">Transmembrane helix</keyword>
<feature type="transmembrane region" description="Helical" evidence="1">
    <location>
        <begin position="99"/>
        <end position="119"/>
    </location>
</feature>
<feature type="transmembrane region" description="Helical" evidence="1">
    <location>
        <begin position="154"/>
        <end position="174"/>
    </location>
</feature>
<name>A0A812PE69_9DINO</name>
<feature type="non-terminal residue" evidence="2">
    <location>
        <position position="231"/>
    </location>
</feature>
<protein>
    <submittedName>
        <fullName evidence="2">Uncharacterized protein</fullName>
    </submittedName>
</protein>
<dbReference type="OrthoDB" id="417932at2759"/>
<keyword evidence="1" id="KW-0472">Membrane</keyword>
<proteinExistence type="predicted"/>
<evidence type="ECO:0000313" key="2">
    <source>
        <dbReference type="EMBL" id="CAE7359731.1"/>
    </source>
</evidence>
<accession>A0A812PE69</accession>
<comment type="caution">
    <text evidence="2">The sequence shown here is derived from an EMBL/GenBank/DDBJ whole genome shotgun (WGS) entry which is preliminary data.</text>
</comment>
<keyword evidence="1" id="KW-0812">Transmembrane</keyword>
<evidence type="ECO:0000256" key="1">
    <source>
        <dbReference type="SAM" id="Phobius"/>
    </source>
</evidence>
<evidence type="ECO:0000313" key="3">
    <source>
        <dbReference type="Proteomes" id="UP000604046"/>
    </source>
</evidence>
<dbReference type="Proteomes" id="UP000604046">
    <property type="component" value="Unassembled WGS sequence"/>
</dbReference>
<gene>
    <name evidence="2" type="ORF">SNAT2548_LOCUS19295</name>
</gene>
<feature type="transmembrane region" description="Helical" evidence="1">
    <location>
        <begin position="58"/>
        <end position="78"/>
    </location>
</feature>
<dbReference type="AlphaFoldDB" id="A0A812PE69"/>